<dbReference type="AlphaFoldDB" id="A0A367JPK9"/>
<keyword evidence="2" id="KW-1185">Reference proteome</keyword>
<accession>A0A367JPK9</accession>
<sequence length="75" mass="8210">MYLKAPMAAKKLLQRAYFVSNLFPERNVPAVRVGVDLVEIDNDAYDICRGNVSSKIMSAAADNTKTQFSLDGTLG</sequence>
<comment type="caution">
    <text evidence="1">The sequence shown here is derived from an EMBL/GenBank/DDBJ whole genome shotgun (WGS) entry which is preliminary data.</text>
</comment>
<name>A0A367JPK9_RHIAZ</name>
<dbReference type="EMBL" id="PJQL01000907">
    <property type="protein sequence ID" value="RCH91884.1"/>
    <property type="molecule type" value="Genomic_DNA"/>
</dbReference>
<reference evidence="1 2" key="1">
    <citation type="journal article" date="2018" name="G3 (Bethesda)">
        <title>Phylogenetic and Phylogenomic Definition of Rhizopus Species.</title>
        <authorList>
            <person name="Gryganskyi A.P."/>
            <person name="Golan J."/>
            <person name="Dolatabadi S."/>
            <person name="Mondo S."/>
            <person name="Robb S."/>
            <person name="Idnurm A."/>
            <person name="Muszewska A."/>
            <person name="Steczkiewicz K."/>
            <person name="Masonjones S."/>
            <person name="Liao H.L."/>
            <person name="Gajdeczka M.T."/>
            <person name="Anike F."/>
            <person name="Vuek A."/>
            <person name="Anishchenko I.M."/>
            <person name="Voigt K."/>
            <person name="de Hoog G.S."/>
            <person name="Smith M.E."/>
            <person name="Heitman J."/>
            <person name="Vilgalys R."/>
            <person name="Stajich J.E."/>
        </authorList>
    </citation>
    <scope>NUCLEOTIDE SEQUENCE [LARGE SCALE GENOMIC DNA]</scope>
    <source>
        <strain evidence="1 2">CBS 357.93</strain>
    </source>
</reference>
<evidence type="ECO:0000313" key="1">
    <source>
        <dbReference type="EMBL" id="RCH91884.1"/>
    </source>
</evidence>
<organism evidence="1 2">
    <name type="scientific">Rhizopus azygosporus</name>
    <name type="common">Rhizopus microsporus var. azygosporus</name>
    <dbReference type="NCBI Taxonomy" id="86630"/>
    <lineage>
        <taxon>Eukaryota</taxon>
        <taxon>Fungi</taxon>
        <taxon>Fungi incertae sedis</taxon>
        <taxon>Mucoromycota</taxon>
        <taxon>Mucoromycotina</taxon>
        <taxon>Mucoromycetes</taxon>
        <taxon>Mucorales</taxon>
        <taxon>Mucorineae</taxon>
        <taxon>Rhizopodaceae</taxon>
        <taxon>Rhizopus</taxon>
    </lineage>
</organism>
<protein>
    <submittedName>
        <fullName evidence="1">Uncharacterized protein</fullName>
    </submittedName>
</protein>
<dbReference type="Proteomes" id="UP000252139">
    <property type="component" value="Unassembled WGS sequence"/>
</dbReference>
<gene>
    <name evidence="1" type="ORF">CU097_011196</name>
</gene>
<proteinExistence type="predicted"/>
<evidence type="ECO:0000313" key="2">
    <source>
        <dbReference type="Proteomes" id="UP000252139"/>
    </source>
</evidence>